<dbReference type="AlphaFoldDB" id="A0A6C0EE04"/>
<evidence type="ECO:0000313" key="1">
    <source>
        <dbReference type="EMBL" id="QHT26633.1"/>
    </source>
</evidence>
<dbReference type="EMBL" id="MN739799">
    <property type="protein sequence ID" value="QHT26633.1"/>
    <property type="molecule type" value="Genomic_DNA"/>
</dbReference>
<name>A0A6C0EE04_9ZZZZ</name>
<accession>A0A6C0EE04</accession>
<organism evidence="1">
    <name type="scientific">viral metagenome</name>
    <dbReference type="NCBI Taxonomy" id="1070528"/>
    <lineage>
        <taxon>unclassified sequences</taxon>
        <taxon>metagenomes</taxon>
        <taxon>organismal metagenomes</taxon>
    </lineage>
</organism>
<proteinExistence type="predicted"/>
<protein>
    <submittedName>
        <fullName evidence="1">Uncharacterized protein</fullName>
    </submittedName>
</protein>
<reference evidence="1" key="1">
    <citation type="journal article" date="2020" name="Nature">
        <title>Giant virus diversity and host interactions through global metagenomics.</title>
        <authorList>
            <person name="Schulz F."/>
            <person name="Roux S."/>
            <person name="Paez-Espino D."/>
            <person name="Jungbluth S."/>
            <person name="Walsh D.A."/>
            <person name="Denef V.J."/>
            <person name="McMahon K.D."/>
            <person name="Konstantinidis K.T."/>
            <person name="Eloe-Fadrosh E.A."/>
            <person name="Kyrpides N.C."/>
            <person name="Woyke T."/>
        </authorList>
    </citation>
    <scope>NUCLEOTIDE SEQUENCE</scope>
    <source>
        <strain evidence="1">GVMAG-M-3300023179-2</strain>
    </source>
</reference>
<sequence>MNICEKFIMDNNDNFECLLIKPKNITDISWLNLEYPKIISELDTYESLITNCDNFIEIIATKLETDKFNIPNLSIKNEIIAESKDYFYELLYIDLLDYKDYHNIENEVATLLNINGDIIYSNALLLKNYLPSLTDSITIVDAKKIDIQNILSNRVNTKIVTWDYDNNWKEIEVIGDLNYFAKNFFEDCDYQKIEFAFLLHNINIWYITDNYGEKNVCGTFISKPIEKCLLFTMNTNELRGNLTLDEVKKIIFLSDKVNSYKTPSELLEEKNDNLGRKIINNKYKILDYMYHKF</sequence>